<dbReference type="SUPFAM" id="SSF52540">
    <property type="entry name" value="P-loop containing nucleoside triphosphate hydrolases"/>
    <property type="match status" value="1"/>
</dbReference>
<feature type="domain" description="DNA2/NAM7 helicase helicase" evidence="2">
    <location>
        <begin position="131"/>
        <end position="217"/>
    </location>
</feature>
<dbReference type="Gene3D" id="3.40.50.300">
    <property type="entry name" value="P-loop containing nucleotide triphosphate hydrolases"/>
    <property type="match status" value="1"/>
</dbReference>
<dbReference type="PANTHER" id="PTHR43788">
    <property type="entry name" value="DNA2/NAM7 HELICASE FAMILY MEMBER"/>
    <property type="match status" value="1"/>
</dbReference>
<dbReference type="Pfam" id="PF13086">
    <property type="entry name" value="AAA_11"/>
    <property type="match status" value="1"/>
</dbReference>
<dbReference type="EMBL" id="JBBPEH010000005">
    <property type="protein sequence ID" value="KAK7538294.1"/>
    <property type="molecule type" value="Genomic_DNA"/>
</dbReference>
<reference evidence="3 4" key="1">
    <citation type="submission" date="2024-04" db="EMBL/GenBank/DDBJ databases">
        <title>Phyllosticta paracitricarpa is synonymous to the EU quarantine fungus P. citricarpa based on phylogenomic analyses.</title>
        <authorList>
            <consortium name="Lawrence Berkeley National Laboratory"/>
            <person name="Van ingen-buijs V.A."/>
            <person name="Van westerhoven A.C."/>
            <person name="Haridas S."/>
            <person name="Skiadas P."/>
            <person name="Martin F."/>
            <person name="Groenewald J.Z."/>
            <person name="Crous P.W."/>
            <person name="Seidl M.F."/>
        </authorList>
    </citation>
    <scope>NUCLEOTIDE SEQUENCE [LARGE SCALE GENOMIC DNA]</scope>
    <source>
        <strain evidence="3 4">CPC 17464</strain>
    </source>
</reference>
<gene>
    <name evidence="3" type="ORF">J3D65DRAFT_694495</name>
</gene>
<feature type="region of interest" description="Disordered" evidence="1">
    <location>
        <begin position="84"/>
        <end position="120"/>
    </location>
</feature>
<evidence type="ECO:0000259" key="2">
    <source>
        <dbReference type="Pfam" id="PF13086"/>
    </source>
</evidence>
<sequence>RRYRHGRRYQDQAQDDPHSLHCVVTVSHTDFTWSADLHTSLASHGSHQATTENPLASDRLLHFLAYRSDAPDLLEPYDRLRGSRNVRSTSASSDLGRKPQLKTESRSLSSSKPPYPIARSTWPCTDIQSCKSKNSRTRSTELQAELREAALKMADIIVTTVMGAAHPKVRTVISPTVMMVDEAARALESDVWGLFAWYPLGTKPFIGDPAQLNPIVSTRHSLSELYRHSFFLRMLLLGIPFRMLVQQHRCVSSVLHVVSNMTYSGLLQIDEATEAMLHPFSMPFEAAIRAEYQVPYNRRVYLFDVKYSKDALVKASGSTYNVDHARVIIDATILESNIRLVEVNNSEGRQYFGILEHDLTRKDNAEDNDGQETKEETWTFRLQEDDVVKVLFMTNEPGSDKDWTEAPMDGAWHAIVTTRLPIAPPGTIPLLINRPWDKESKAWNSMELPQAIPAADINTASPVDAVRKVAGAARISANLLIHVADLIPWLRATQVLHDVPS</sequence>
<evidence type="ECO:0000313" key="4">
    <source>
        <dbReference type="Proteomes" id="UP001360953"/>
    </source>
</evidence>
<dbReference type="InterPro" id="IPR050534">
    <property type="entry name" value="Coronavir_polyprotein_1ab"/>
</dbReference>
<dbReference type="PANTHER" id="PTHR43788:SF8">
    <property type="entry name" value="DNA-BINDING PROTEIN SMUBP-2"/>
    <property type="match status" value="1"/>
</dbReference>
<dbReference type="InterPro" id="IPR041677">
    <property type="entry name" value="DNA2/NAM7_AAA_11"/>
</dbReference>
<feature type="compositionally biased region" description="Basic and acidic residues" evidence="1">
    <location>
        <begin position="95"/>
        <end position="105"/>
    </location>
</feature>
<dbReference type="RefSeq" id="XP_066655981.1">
    <property type="nucleotide sequence ID" value="XM_066803987.1"/>
</dbReference>
<feature type="non-terminal residue" evidence="3">
    <location>
        <position position="1"/>
    </location>
</feature>
<evidence type="ECO:0000313" key="3">
    <source>
        <dbReference type="EMBL" id="KAK7538294.1"/>
    </source>
</evidence>
<evidence type="ECO:0000256" key="1">
    <source>
        <dbReference type="SAM" id="MobiDB-lite"/>
    </source>
</evidence>
<proteinExistence type="predicted"/>
<comment type="caution">
    <text evidence="3">The sequence shown here is derived from an EMBL/GenBank/DDBJ whole genome shotgun (WGS) entry which is preliminary data.</text>
</comment>
<dbReference type="GeneID" id="92036893"/>
<accession>A0ABR1LUF5</accession>
<keyword evidence="4" id="KW-1185">Reference proteome</keyword>
<organism evidence="3 4">
    <name type="scientific">Phyllosticta citribraziliensis</name>
    <dbReference type="NCBI Taxonomy" id="989973"/>
    <lineage>
        <taxon>Eukaryota</taxon>
        <taxon>Fungi</taxon>
        <taxon>Dikarya</taxon>
        <taxon>Ascomycota</taxon>
        <taxon>Pezizomycotina</taxon>
        <taxon>Dothideomycetes</taxon>
        <taxon>Dothideomycetes incertae sedis</taxon>
        <taxon>Botryosphaeriales</taxon>
        <taxon>Phyllostictaceae</taxon>
        <taxon>Phyllosticta</taxon>
    </lineage>
</organism>
<name>A0ABR1LUF5_9PEZI</name>
<protein>
    <recommendedName>
        <fullName evidence="2">DNA2/NAM7 helicase helicase domain-containing protein</fullName>
    </recommendedName>
</protein>
<dbReference type="Proteomes" id="UP001360953">
    <property type="component" value="Unassembled WGS sequence"/>
</dbReference>
<dbReference type="InterPro" id="IPR027417">
    <property type="entry name" value="P-loop_NTPase"/>
</dbReference>